<evidence type="ECO:0000313" key="1">
    <source>
        <dbReference type="EMBL" id="VAW73471.1"/>
    </source>
</evidence>
<dbReference type="Gene3D" id="3.40.50.720">
    <property type="entry name" value="NAD(P)-binding Rossmann-like Domain"/>
    <property type="match status" value="1"/>
</dbReference>
<gene>
    <name evidence="1" type="ORF">MNBD_GAMMA14-2409</name>
</gene>
<dbReference type="SUPFAM" id="SSF51735">
    <property type="entry name" value="NAD(P)-binding Rossmann-fold domains"/>
    <property type="match status" value="1"/>
</dbReference>
<name>A0A3B0Y156_9ZZZZ</name>
<dbReference type="AlphaFoldDB" id="A0A3B0Y156"/>
<feature type="non-terminal residue" evidence="1">
    <location>
        <position position="32"/>
    </location>
</feature>
<dbReference type="InterPro" id="IPR036291">
    <property type="entry name" value="NAD(P)-bd_dom_sf"/>
</dbReference>
<proteinExistence type="predicted"/>
<accession>A0A3B0Y156</accession>
<protein>
    <submittedName>
        <fullName evidence="1">Uncharacterized protein</fullName>
    </submittedName>
</protein>
<organism evidence="1">
    <name type="scientific">hydrothermal vent metagenome</name>
    <dbReference type="NCBI Taxonomy" id="652676"/>
    <lineage>
        <taxon>unclassified sequences</taxon>
        <taxon>metagenomes</taxon>
        <taxon>ecological metagenomes</taxon>
    </lineage>
</organism>
<dbReference type="EMBL" id="UOFM01000064">
    <property type="protein sequence ID" value="VAW73471.1"/>
    <property type="molecule type" value="Genomic_DNA"/>
</dbReference>
<sequence>MKKICIVGAGRVGESTAQILAKEELCREVTLL</sequence>
<reference evidence="1" key="1">
    <citation type="submission" date="2018-06" db="EMBL/GenBank/DDBJ databases">
        <authorList>
            <person name="Zhirakovskaya E."/>
        </authorList>
    </citation>
    <scope>NUCLEOTIDE SEQUENCE</scope>
</reference>